<dbReference type="PANTHER" id="PTHR45957">
    <property type="entry name" value="ANAPHASE-PROMOTING COMPLEX SUBUNIT 2"/>
    <property type="match status" value="1"/>
</dbReference>
<dbReference type="GO" id="GO:0006796">
    <property type="term" value="P:phosphate-containing compound metabolic process"/>
    <property type="evidence" value="ECO:0007669"/>
    <property type="project" value="InterPro"/>
</dbReference>
<dbReference type="InParanoid" id="A0A1I7VV33"/>
<dbReference type="OrthoDB" id="5581181at2759"/>
<evidence type="ECO:0000256" key="1">
    <source>
        <dbReference type="ARBA" id="ARBA00001946"/>
    </source>
</evidence>
<dbReference type="PROSITE" id="PS00387">
    <property type="entry name" value="PPASE"/>
    <property type="match status" value="1"/>
</dbReference>
<evidence type="ECO:0000256" key="4">
    <source>
        <dbReference type="ARBA" id="ARBA00016068"/>
    </source>
</evidence>
<comment type="catalytic activity">
    <reaction evidence="13">
        <text>diphosphate + H2O = 2 phosphate + H(+)</text>
        <dbReference type="Rhea" id="RHEA:24576"/>
        <dbReference type="ChEBI" id="CHEBI:15377"/>
        <dbReference type="ChEBI" id="CHEBI:15378"/>
        <dbReference type="ChEBI" id="CHEBI:33019"/>
        <dbReference type="ChEBI" id="CHEBI:43474"/>
        <dbReference type="EC" id="3.6.1.1"/>
    </reaction>
</comment>
<dbReference type="Pfam" id="PF26557">
    <property type="entry name" value="Cullin_AB"/>
    <property type="match status" value="1"/>
</dbReference>
<dbReference type="GO" id="GO:0005680">
    <property type="term" value="C:anaphase-promoting complex"/>
    <property type="evidence" value="ECO:0007669"/>
    <property type="project" value="TreeGrafter"/>
</dbReference>
<dbReference type="GO" id="GO:0007091">
    <property type="term" value="P:metaphase/anaphase transition of mitotic cell cycle"/>
    <property type="evidence" value="ECO:0007669"/>
    <property type="project" value="TreeGrafter"/>
</dbReference>
<dbReference type="FunFam" id="3.90.80.10:FF:000009">
    <property type="entry name" value="Inorganic pyrophosphatase"/>
    <property type="match status" value="1"/>
</dbReference>
<dbReference type="GO" id="GO:0031625">
    <property type="term" value="F:ubiquitin protein ligase binding"/>
    <property type="evidence" value="ECO:0007669"/>
    <property type="project" value="InterPro"/>
</dbReference>
<dbReference type="SUPFAM" id="SSF46785">
    <property type="entry name" value="Winged helix' DNA-binding domain"/>
    <property type="match status" value="1"/>
</dbReference>
<evidence type="ECO:0000256" key="8">
    <source>
        <dbReference type="ARBA" id="ARBA00022786"/>
    </source>
</evidence>
<keyword evidence="9" id="KW-0378">Hydrolase</keyword>
<dbReference type="SMART" id="SM01013">
    <property type="entry name" value="APC2"/>
    <property type="match status" value="1"/>
</dbReference>
<comment type="similarity">
    <text evidence="2">Belongs to the PPase family.</text>
</comment>
<evidence type="ECO:0000256" key="3">
    <source>
        <dbReference type="ARBA" id="ARBA00012146"/>
    </source>
</evidence>
<dbReference type="InterPro" id="IPR036317">
    <property type="entry name" value="Cullin_homology_sf"/>
</dbReference>
<keyword evidence="11" id="KW-0131">Cell cycle</keyword>
<keyword evidence="7" id="KW-0498">Mitosis</keyword>
<evidence type="ECO:0000256" key="12">
    <source>
        <dbReference type="ARBA" id="ARBA00032535"/>
    </source>
</evidence>
<evidence type="ECO:0000313" key="17">
    <source>
        <dbReference type="WBParaSite" id="EN70_6588"/>
    </source>
</evidence>
<dbReference type="Gene3D" id="3.30.230.130">
    <property type="entry name" value="Cullin, Chain C, Domain 2"/>
    <property type="match status" value="1"/>
</dbReference>
<dbReference type="SUPFAM" id="SSF75632">
    <property type="entry name" value="Cullin homology domain"/>
    <property type="match status" value="1"/>
</dbReference>
<accession>A0A1I7VV33</accession>
<keyword evidence="8" id="KW-0833">Ubl conjugation pathway</keyword>
<evidence type="ECO:0000256" key="9">
    <source>
        <dbReference type="ARBA" id="ARBA00022801"/>
    </source>
</evidence>
<dbReference type="PROSITE" id="PS50069">
    <property type="entry name" value="CULLIN_2"/>
    <property type="match status" value="1"/>
</dbReference>
<dbReference type="SUPFAM" id="SSF50324">
    <property type="entry name" value="Inorganic pyrophosphatase"/>
    <property type="match status" value="1"/>
</dbReference>
<dbReference type="SMART" id="SM00182">
    <property type="entry name" value="CULLIN"/>
    <property type="match status" value="1"/>
</dbReference>
<dbReference type="InterPro" id="IPR036390">
    <property type="entry name" value="WH_DNA-bd_sf"/>
</dbReference>
<keyword evidence="10" id="KW-0460">Magnesium</keyword>
<evidence type="ECO:0000313" key="16">
    <source>
        <dbReference type="Proteomes" id="UP000095285"/>
    </source>
</evidence>
<dbReference type="GO" id="GO:0005737">
    <property type="term" value="C:cytoplasm"/>
    <property type="evidence" value="ECO:0007669"/>
    <property type="project" value="InterPro"/>
</dbReference>
<dbReference type="InterPro" id="IPR008162">
    <property type="entry name" value="Pyrophosphatase"/>
</dbReference>
<dbReference type="eggNOG" id="KOG2165">
    <property type="taxonomic scope" value="Eukaryota"/>
</dbReference>
<proteinExistence type="inferred from homology"/>
<dbReference type="Gene3D" id="3.90.80.10">
    <property type="entry name" value="Inorganic pyrophosphatase"/>
    <property type="match status" value="1"/>
</dbReference>
<dbReference type="Pfam" id="PF08672">
    <property type="entry name" value="ANAPC2"/>
    <property type="match status" value="1"/>
</dbReference>
<dbReference type="InterPro" id="IPR036649">
    <property type="entry name" value="Pyrophosphatase_sf"/>
</dbReference>
<comment type="similarity">
    <text evidence="14">Belongs to the cullin family.</text>
</comment>
<dbReference type="GO" id="GO:0004427">
    <property type="term" value="F:inorganic diphosphate phosphatase activity"/>
    <property type="evidence" value="ECO:0007669"/>
    <property type="project" value="UniProtKB-EC"/>
</dbReference>
<dbReference type="Pfam" id="PF25773">
    <property type="entry name" value="TPR_ANAPC2"/>
    <property type="match status" value="1"/>
</dbReference>
<evidence type="ECO:0000256" key="6">
    <source>
        <dbReference type="ARBA" id="ARBA00022723"/>
    </source>
</evidence>
<evidence type="ECO:0000256" key="2">
    <source>
        <dbReference type="ARBA" id="ARBA00006220"/>
    </source>
</evidence>
<dbReference type="FunCoup" id="A0A1I7VV33">
    <property type="interactions" value="1827"/>
</dbReference>
<evidence type="ECO:0000256" key="7">
    <source>
        <dbReference type="ARBA" id="ARBA00022776"/>
    </source>
</evidence>
<sequence length="985" mass="113113">MASFSTEDVAMMDPEKGCAICREFVTATILPRFRRAVDQMLSLPNHYIISALHETVISVENAVSKKVRKIMDGNKHSAEYLRTRILHFAGNILFKSDMEKKIKMLVSNAFKVSFPLYEALQAKESEASACCEALVVMLRETVMHLIDSDSFDVMSVVSQAHNQAVWHIIADMARRKCIMRTEMISLADNTGRYRCITDWTVMIGLSRLKPTKKTLQQAMEKCFITMLAEKIYDLVIVEYPQSSGVIDNLRCCMQNNGGFGRMLLMDILTRDVEQRLLQVGVGTTEILEGYANAVECLRRLDPTCVIMQQICSIIRQYIKQRPDTVRCIITYITGEKREELSEQLAMRKTAFLDEEELVGVNDELVPGSDDTAECSWMDWLPDPPDANPCQSRRYRQNADVFNMLVSVYGSKEIFVKEYRELLAERLTKSWNRDPQFEQRYLELLKLRFSEGELQQCEVMLKDMRDSEHIDRLVDNLLPFPINARIISSFFWPKIENEEFAMPQALMTGLDEYARGFETHKGSRKLEWMSAVGSIELEVELDNVKAVVAVSPAHAAVLSLFTKKETWTVDEMAAELKMDKRNVKKRLEWWQNSGVVYASAGESEAKTWHLASGTSKMERLQVEHDMEEDISDDDKNDDMEAVDTLEQYWIYTKSFIANQEPVKAERLHTIFRMFASPGQHGPTLEDVVAFLQRKVKMNLLSCVNGLYKVVKDAPAQVYFKDQNDRHISPWHDIPLFVDESKKIYNMVIEIPRWTNAKMEISTKESMTPIKQDVKNGEPRFVDNFFPFKGYIWNYGALPQTWEDPKHKDPDTGAYGDNDPIDVVEIGSKIHRRGDVISVKVIGVIALIDEGETDWKLIAIDMTDEKADQINEIKDIEKHFPGLLKATREWFRNYKIPAGKPANQFAFNGLFKDADFAHGIISETHEFWKCLIKEPSPQLNTEMTSDMDGAAHRANSNNWKKIITQQSSRGAEKGIPKKLDKWHYIVE</sequence>
<dbReference type="InterPro" id="IPR016158">
    <property type="entry name" value="Cullin_homology"/>
</dbReference>
<name>A0A1I7VV33_LOALO</name>
<dbReference type="EC" id="3.6.1.1" evidence="3"/>
<dbReference type="Proteomes" id="UP000095285">
    <property type="component" value="Unassembled WGS sequence"/>
</dbReference>
<dbReference type="InterPro" id="IPR059120">
    <property type="entry name" value="Cullin-like_AB"/>
</dbReference>
<dbReference type="AlphaFoldDB" id="A0A1I7VV33"/>
<dbReference type="GO" id="GO:0051301">
    <property type="term" value="P:cell division"/>
    <property type="evidence" value="ECO:0007669"/>
    <property type="project" value="UniProtKB-KW"/>
</dbReference>
<reference evidence="16" key="1">
    <citation type="submission" date="2012-04" db="EMBL/GenBank/DDBJ databases">
        <title>The Genome Sequence of Loa loa.</title>
        <authorList>
            <consortium name="The Broad Institute Genome Sequencing Platform"/>
            <consortium name="Broad Institute Genome Sequencing Center for Infectious Disease"/>
            <person name="Nutman T.B."/>
            <person name="Fink D.L."/>
            <person name="Russ C."/>
            <person name="Young S."/>
            <person name="Zeng Q."/>
            <person name="Gargeya S."/>
            <person name="Alvarado L."/>
            <person name="Berlin A."/>
            <person name="Chapman S.B."/>
            <person name="Chen Z."/>
            <person name="Freedman E."/>
            <person name="Gellesch M."/>
            <person name="Goldberg J."/>
            <person name="Griggs A."/>
            <person name="Gujja S."/>
            <person name="Heilman E.R."/>
            <person name="Heiman D."/>
            <person name="Howarth C."/>
            <person name="Mehta T."/>
            <person name="Neiman D."/>
            <person name="Pearson M."/>
            <person name="Roberts A."/>
            <person name="Saif S."/>
            <person name="Shea T."/>
            <person name="Shenoy N."/>
            <person name="Sisk P."/>
            <person name="Stolte C."/>
            <person name="Sykes S."/>
            <person name="White J."/>
            <person name="Yandava C."/>
            <person name="Haas B."/>
            <person name="Henn M.R."/>
            <person name="Nusbaum C."/>
            <person name="Birren B."/>
        </authorList>
    </citation>
    <scope>NUCLEOTIDE SEQUENCE [LARGE SCALE GENOMIC DNA]</scope>
</reference>
<dbReference type="InterPro" id="IPR057975">
    <property type="entry name" value="TPR_ANAPC2"/>
</dbReference>
<evidence type="ECO:0000256" key="11">
    <source>
        <dbReference type="ARBA" id="ARBA00023306"/>
    </source>
</evidence>
<reference evidence="17" key="2">
    <citation type="submission" date="2016-11" db="UniProtKB">
        <authorList>
            <consortium name="WormBaseParasite"/>
        </authorList>
    </citation>
    <scope>IDENTIFICATION</scope>
</reference>
<protein>
    <recommendedName>
        <fullName evidence="4">Anaphase-promoting complex subunit 2</fullName>
        <ecNumber evidence="3">3.6.1.1</ecNumber>
    </recommendedName>
    <alternativeName>
        <fullName evidence="12">Pyrophosphate phospho-hydrolase</fullName>
    </alternativeName>
</protein>
<dbReference type="GO" id="GO:0000287">
    <property type="term" value="F:magnesium ion binding"/>
    <property type="evidence" value="ECO:0007669"/>
    <property type="project" value="InterPro"/>
</dbReference>
<comment type="cofactor">
    <cofactor evidence="1">
        <name>Mg(2+)</name>
        <dbReference type="ChEBI" id="CHEBI:18420"/>
    </cofactor>
</comment>
<dbReference type="WBParaSite" id="EN70_6588">
    <property type="protein sequence ID" value="EN70_6588"/>
    <property type="gene ID" value="EN70_6588"/>
</dbReference>
<dbReference type="Gene3D" id="1.20.1310.10">
    <property type="entry name" value="Cullin Repeats"/>
    <property type="match status" value="1"/>
</dbReference>
<evidence type="ECO:0000256" key="14">
    <source>
        <dbReference type="PROSITE-ProRule" id="PRU00330"/>
    </source>
</evidence>
<gene>
    <name evidence="17" type="primary">LOAG_03389</name>
</gene>
<keyword evidence="6" id="KW-0479">Metal-binding</keyword>
<dbReference type="PANTHER" id="PTHR45957:SF1">
    <property type="entry name" value="ANAPHASE-PROMOTING COMPLEX SUBUNIT 2"/>
    <property type="match status" value="1"/>
</dbReference>
<dbReference type="STRING" id="7209.A0A1I7VV33"/>
<dbReference type="InterPro" id="IPR044554">
    <property type="entry name" value="ANAPC2"/>
</dbReference>
<dbReference type="InterPro" id="IPR014786">
    <property type="entry name" value="ANAPC2_C"/>
</dbReference>
<dbReference type="GO" id="GO:0070979">
    <property type="term" value="P:protein K11-linked ubiquitination"/>
    <property type="evidence" value="ECO:0007669"/>
    <property type="project" value="TreeGrafter"/>
</dbReference>
<dbReference type="InterPro" id="IPR036388">
    <property type="entry name" value="WH-like_DNA-bd_sf"/>
</dbReference>
<evidence type="ECO:0000259" key="15">
    <source>
        <dbReference type="PROSITE" id="PS50069"/>
    </source>
</evidence>
<organism evidence="16 17">
    <name type="scientific">Loa loa</name>
    <name type="common">Eye worm</name>
    <name type="synonym">Filaria loa</name>
    <dbReference type="NCBI Taxonomy" id="7209"/>
    <lineage>
        <taxon>Eukaryota</taxon>
        <taxon>Metazoa</taxon>
        <taxon>Ecdysozoa</taxon>
        <taxon>Nematoda</taxon>
        <taxon>Chromadorea</taxon>
        <taxon>Rhabditida</taxon>
        <taxon>Spirurina</taxon>
        <taxon>Spiruromorpha</taxon>
        <taxon>Filarioidea</taxon>
        <taxon>Onchocercidae</taxon>
        <taxon>Loa</taxon>
    </lineage>
</organism>
<dbReference type="GO" id="GO:0006511">
    <property type="term" value="P:ubiquitin-dependent protein catabolic process"/>
    <property type="evidence" value="ECO:0007669"/>
    <property type="project" value="InterPro"/>
</dbReference>
<evidence type="ECO:0000256" key="13">
    <source>
        <dbReference type="ARBA" id="ARBA00047820"/>
    </source>
</evidence>
<keyword evidence="5" id="KW-0132">Cell division</keyword>
<dbReference type="Gene3D" id="1.10.10.10">
    <property type="entry name" value="Winged helix-like DNA-binding domain superfamily/Winged helix DNA-binding domain"/>
    <property type="match status" value="1"/>
</dbReference>
<evidence type="ECO:0000256" key="10">
    <source>
        <dbReference type="ARBA" id="ARBA00022842"/>
    </source>
</evidence>
<dbReference type="CDD" id="cd00412">
    <property type="entry name" value="pyrophosphatase"/>
    <property type="match status" value="1"/>
</dbReference>
<evidence type="ECO:0000256" key="5">
    <source>
        <dbReference type="ARBA" id="ARBA00022618"/>
    </source>
</evidence>
<dbReference type="Pfam" id="PF00719">
    <property type="entry name" value="Pyrophosphatase"/>
    <property type="match status" value="1"/>
</dbReference>
<feature type="domain" description="Cullin family profile" evidence="15">
    <location>
        <begin position="352"/>
        <end position="590"/>
    </location>
</feature>
<keyword evidence="16" id="KW-1185">Reference proteome</keyword>